<keyword evidence="2" id="KW-1185">Reference proteome</keyword>
<reference evidence="1 2" key="1">
    <citation type="submission" date="2021-06" db="EMBL/GenBank/DDBJ databases">
        <title>Caerostris darwini draft genome.</title>
        <authorList>
            <person name="Kono N."/>
            <person name="Arakawa K."/>
        </authorList>
    </citation>
    <scope>NUCLEOTIDE SEQUENCE [LARGE SCALE GENOMIC DNA]</scope>
</reference>
<dbReference type="Proteomes" id="UP001054837">
    <property type="component" value="Unassembled WGS sequence"/>
</dbReference>
<gene>
    <name evidence="1" type="ORF">CDAR_303741</name>
</gene>
<dbReference type="AlphaFoldDB" id="A0AAV4T4Z4"/>
<organism evidence="1 2">
    <name type="scientific">Caerostris darwini</name>
    <dbReference type="NCBI Taxonomy" id="1538125"/>
    <lineage>
        <taxon>Eukaryota</taxon>
        <taxon>Metazoa</taxon>
        <taxon>Ecdysozoa</taxon>
        <taxon>Arthropoda</taxon>
        <taxon>Chelicerata</taxon>
        <taxon>Arachnida</taxon>
        <taxon>Araneae</taxon>
        <taxon>Araneomorphae</taxon>
        <taxon>Entelegynae</taxon>
        <taxon>Araneoidea</taxon>
        <taxon>Araneidae</taxon>
        <taxon>Caerostris</taxon>
    </lineage>
</organism>
<accession>A0AAV4T4Z4</accession>
<name>A0AAV4T4Z4_9ARAC</name>
<evidence type="ECO:0000313" key="2">
    <source>
        <dbReference type="Proteomes" id="UP001054837"/>
    </source>
</evidence>
<dbReference type="EMBL" id="BPLQ01009040">
    <property type="protein sequence ID" value="GIY41254.1"/>
    <property type="molecule type" value="Genomic_DNA"/>
</dbReference>
<comment type="caution">
    <text evidence="1">The sequence shown here is derived from an EMBL/GenBank/DDBJ whole genome shotgun (WGS) entry which is preliminary data.</text>
</comment>
<evidence type="ECO:0000313" key="1">
    <source>
        <dbReference type="EMBL" id="GIY41254.1"/>
    </source>
</evidence>
<proteinExistence type="predicted"/>
<protein>
    <submittedName>
        <fullName evidence="1">Uncharacterized protein</fullName>
    </submittedName>
</protein>
<sequence>MQSIIDTPFHSRVGQRTFAYAVSVLLRFLGQRGSMRTTAANSKRRWDLVICSAFIRIVEPWVARLAHYPLTGERDNVLFYGWKIASLWECTVCTDLCGMFSQGGFSMDPVSDWPNPRHGCVFPICVTCFVATVNLWNPTEVKECLE</sequence>